<keyword evidence="1" id="KW-0732">Signal</keyword>
<accession>A0A330HXF1</accession>
<dbReference type="OrthoDB" id="9805445at2"/>
<reference evidence="2 3" key="1">
    <citation type="submission" date="2018-07" db="EMBL/GenBank/DDBJ databases">
        <title>Diversity of Mesorhizobium strains in Brazil.</title>
        <authorList>
            <person name="Helene L.C.F."/>
            <person name="Dall'Agnol R."/>
            <person name="Delamuta J.R.M."/>
            <person name="Hungria M."/>
        </authorList>
    </citation>
    <scope>NUCLEOTIDE SEQUENCE [LARGE SCALE GENOMIC DNA]</scope>
    <source>
        <strain evidence="2 3">AC99b</strain>
    </source>
</reference>
<name>A0A330HXF1_9HYPH</name>
<dbReference type="AlphaFoldDB" id="A0A330HXF1"/>
<organism evidence="2 3">
    <name type="scientific">Mesorhizobium hawassense</name>
    <dbReference type="NCBI Taxonomy" id="1209954"/>
    <lineage>
        <taxon>Bacteria</taxon>
        <taxon>Pseudomonadati</taxon>
        <taxon>Pseudomonadota</taxon>
        <taxon>Alphaproteobacteria</taxon>
        <taxon>Hyphomicrobiales</taxon>
        <taxon>Phyllobacteriaceae</taxon>
        <taxon>Mesorhizobium</taxon>
    </lineage>
</organism>
<evidence type="ECO:0008006" key="4">
    <source>
        <dbReference type="Google" id="ProtNLM"/>
    </source>
</evidence>
<protein>
    <recommendedName>
        <fullName evidence="4">DUF922 domain-containing protein</fullName>
    </recommendedName>
</protein>
<gene>
    <name evidence="2" type="ORF">DPM33_03865</name>
</gene>
<keyword evidence="3" id="KW-1185">Reference proteome</keyword>
<dbReference type="Pfam" id="PF06037">
    <property type="entry name" value="DUF922"/>
    <property type="match status" value="1"/>
</dbReference>
<proteinExistence type="predicted"/>
<feature type="chain" id="PRO_5016287466" description="DUF922 domain-containing protein" evidence="1">
    <location>
        <begin position="23"/>
        <end position="197"/>
    </location>
</feature>
<evidence type="ECO:0000313" key="3">
    <source>
        <dbReference type="Proteomes" id="UP000251558"/>
    </source>
</evidence>
<dbReference type="RefSeq" id="WP_112095680.1">
    <property type="nucleotide sequence ID" value="NZ_QMBP01000001.1"/>
</dbReference>
<evidence type="ECO:0000313" key="2">
    <source>
        <dbReference type="EMBL" id="RAZ92995.1"/>
    </source>
</evidence>
<dbReference type="InterPro" id="IPR010321">
    <property type="entry name" value="DUF922"/>
</dbReference>
<comment type="caution">
    <text evidence="2">The sequence shown here is derived from an EMBL/GenBank/DDBJ whole genome shotgun (WGS) entry which is preliminary data.</text>
</comment>
<feature type="signal peptide" evidence="1">
    <location>
        <begin position="1"/>
        <end position="22"/>
    </location>
</feature>
<sequence length="197" mass="21667">MRLKVLTCLLAIGALGAPQASAGSRIQVETRTYDVSGDSGAALITAINRKGPKRGFMAHAIAQTSYTANWDMVVLQDKGSCLIRQANGAMDLLYTFPRVVSPMTPALKKRWGRFFAGVRAHEETHGRIARQMMRAAERSVAGLKIASDSSCNKARREARRRIEAVYAQYEAKQNAFDVSEHRDGGHVEHLVMALIKP</sequence>
<dbReference type="Proteomes" id="UP000251558">
    <property type="component" value="Unassembled WGS sequence"/>
</dbReference>
<evidence type="ECO:0000256" key="1">
    <source>
        <dbReference type="SAM" id="SignalP"/>
    </source>
</evidence>
<dbReference type="PIRSF" id="PIRSF010521">
    <property type="entry name" value="DUF922_bac"/>
    <property type="match status" value="1"/>
</dbReference>
<dbReference type="EMBL" id="QMBP01000001">
    <property type="protein sequence ID" value="RAZ92995.1"/>
    <property type="molecule type" value="Genomic_DNA"/>
</dbReference>